<reference evidence="4" key="1">
    <citation type="journal article" date="2020" name="Stud. Mycol.">
        <title>101 Dothideomycetes genomes: A test case for predicting lifestyles and emergence of pathogens.</title>
        <authorList>
            <person name="Haridas S."/>
            <person name="Albert R."/>
            <person name="Binder M."/>
            <person name="Bloem J."/>
            <person name="LaButti K."/>
            <person name="Salamov A."/>
            <person name="Andreopoulos B."/>
            <person name="Baker S."/>
            <person name="Barry K."/>
            <person name="Bills G."/>
            <person name="Bluhm B."/>
            <person name="Cannon C."/>
            <person name="Castanera R."/>
            <person name="Culley D."/>
            <person name="Daum C."/>
            <person name="Ezra D."/>
            <person name="Gonzalez J."/>
            <person name="Henrissat B."/>
            <person name="Kuo A."/>
            <person name="Liang C."/>
            <person name="Lipzen A."/>
            <person name="Lutzoni F."/>
            <person name="Magnuson J."/>
            <person name="Mondo S."/>
            <person name="Nolan M."/>
            <person name="Ohm R."/>
            <person name="Pangilinan J."/>
            <person name="Park H.-J."/>
            <person name="Ramirez L."/>
            <person name="Alfaro M."/>
            <person name="Sun H."/>
            <person name="Tritt A."/>
            <person name="Yoshinaga Y."/>
            <person name="Zwiers L.-H."/>
            <person name="Turgeon B."/>
            <person name="Goodwin S."/>
            <person name="Spatafora J."/>
            <person name="Crous P."/>
            <person name="Grigoriev I."/>
        </authorList>
    </citation>
    <scope>NUCLEOTIDE SEQUENCE [LARGE SCALE GENOMIC DNA]</scope>
    <source>
        <strain evidence="4">CBS 304.66</strain>
    </source>
</reference>
<gene>
    <name evidence="3" type="ORF">CC78DRAFT_82270</name>
</gene>
<comment type="caution">
    <text evidence="3">The sequence shown here is derived from an EMBL/GenBank/DDBJ whole genome shotgun (WGS) entry which is preliminary data.</text>
</comment>
<keyword evidence="1" id="KW-0472">Membrane</keyword>
<feature type="transmembrane region" description="Helical" evidence="1">
    <location>
        <begin position="310"/>
        <end position="331"/>
    </location>
</feature>
<feature type="transmembrane region" description="Helical" evidence="1">
    <location>
        <begin position="272"/>
        <end position="290"/>
    </location>
</feature>
<evidence type="ECO:0000256" key="1">
    <source>
        <dbReference type="SAM" id="Phobius"/>
    </source>
</evidence>
<name>A0A9P4JXY0_9PLEO</name>
<dbReference type="Pfam" id="PF26616">
    <property type="entry name" value="CorA-like"/>
    <property type="match status" value="1"/>
</dbReference>
<proteinExistence type="predicted"/>
<organism evidence="3 4">
    <name type="scientific">Lojkania enalia</name>
    <dbReference type="NCBI Taxonomy" id="147567"/>
    <lineage>
        <taxon>Eukaryota</taxon>
        <taxon>Fungi</taxon>
        <taxon>Dikarya</taxon>
        <taxon>Ascomycota</taxon>
        <taxon>Pezizomycotina</taxon>
        <taxon>Dothideomycetes</taxon>
        <taxon>Pleosporomycetidae</taxon>
        <taxon>Pleosporales</taxon>
        <taxon>Pleosporales incertae sedis</taxon>
        <taxon>Lojkania</taxon>
    </lineage>
</organism>
<evidence type="ECO:0000313" key="4">
    <source>
        <dbReference type="Proteomes" id="UP000800093"/>
    </source>
</evidence>
<evidence type="ECO:0000259" key="2">
    <source>
        <dbReference type="Pfam" id="PF26616"/>
    </source>
</evidence>
<dbReference type="OrthoDB" id="5396681at2759"/>
<keyword evidence="1" id="KW-1133">Transmembrane helix</keyword>
<dbReference type="InterPro" id="IPR058257">
    <property type="entry name" value="CorA-like_dom"/>
</dbReference>
<keyword evidence="4" id="KW-1185">Reference proteome</keyword>
<accession>A0A9P4JXY0</accession>
<dbReference type="Proteomes" id="UP000800093">
    <property type="component" value="Unassembled WGS sequence"/>
</dbReference>
<keyword evidence="1" id="KW-0812">Transmembrane</keyword>
<dbReference type="AlphaFoldDB" id="A0A9P4JXY0"/>
<protein>
    <recommendedName>
        <fullName evidence="2">CorA-like transporter domain-containing protein</fullName>
    </recommendedName>
</protein>
<dbReference type="EMBL" id="ML986718">
    <property type="protein sequence ID" value="KAF2259194.1"/>
    <property type="molecule type" value="Genomic_DNA"/>
</dbReference>
<sequence length="346" mass="39628">MKITLGMFQLLCTNSQVTPRFLSLVEGMRKKNFPKDEHFMSCYTQLSTTPKQSGTNNAANLTYDICYNLRHFEKNGRNLQDPWSCRQTVTHQKYHFSDATSSWIIVQPPELWSSSVDRVKLCRDQRVSFEKPLEEFDFDFALSQHVQALRRKLHHVVTILEGTQATVRTISAFAKAIQDKAGISTRSGECFLRELDNISHDLYSHLTTSSELLNLSNDIKSMINAILEFRNQNVMKKNGIQLQRIAENDSKGKKVVADIAQWTYNDSRTMRIATVIAMFYLPASLVFALFSTCFVELHGSGTGLLVHKEIWIAMLSILVLIGGNSIFLWLWNRRGRKRYAHPSQKA</sequence>
<feature type="domain" description="CorA-like transporter" evidence="2">
    <location>
        <begin position="1"/>
        <end position="120"/>
    </location>
</feature>
<dbReference type="Gene3D" id="1.20.58.340">
    <property type="entry name" value="Magnesium transport protein CorA, transmembrane region"/>
    <property type="match status" value="1"/>
</dbReference>
<evidence type="ECO:0000313" key="3">
    <source>
        <dbReference type="EMBL" id="KAF2259194.1"/>
    </source>
</evidence>